<evidence type="ECO:0000256" key="5">
    <source>
        <dbReference type="ARBA" id="ARBA00023034"/>
    </source>
</evidence>
<dbReference type="Pfam" id="PF05039">
    <property type="entry name" value="Agouti"/>
    <property type="match status" value="1"/>
</dbReference>
<keyword evidence="6 11" id="KW-1015">Disulfide bond</keyword>
<feature type="compositionally biased region" description="Pro residues" evidence="12">
    <location>
        <begin position="37"/>
        <end position="54"/>
    </location>
</feature>
<feature type="disulfide bond" evidence="11">
    <location>
        <begin position="211"/>
        <end position="218"/>
    </location>
</feature>
<evidence type="ECO:0000313" key="15">
    <source>
        <dbReference type="Proteomes" id="UP000030759"/>
    </source>
</evidence>
<evidence type="ECO:0000256" key="1">
    <source>
        <dbReference type="ARBA" id="ARBA00004613"/>
    </source>
</evidence>
<dbReference type="FunFam" id="4.10.760.10:FF:000003">
    <property type="entry name" value="Agouti-related peptide 2"/>
    <property type="match status" value="1"/>
</dbReference>
<reference evidence="15" key="1">
    <citation type="journal article" date="2013" name="Nat. Biotechnol.">
        <title>Chinese hamster genome sequenced from sorted chromosomes.</title>
        <authorList>
            <person name="Brinkrolf K."/>
            <person name="Rupp O."/>
            <person name="Laux H."/>
            <person name="Kollin F."/>
            <person name="Ernst W."/>
            <person name="Linke B."/>
            <person name="Kofler R."/>
            <person name="Romand S."/>
            <person name="Hesse F."/>
            <person name="Budach W.E."/>
            <person name="Galosy S."/>
            <person name="Muller D."/>
            <person name="Noll T."/>
            <person name="Wienberg J."/>
            <person name="Jostock T."/>
            <person name="Leonard M."/>
            <person name="Grillari J."/>
            <person name="Tauch A."/>
            <person name="Goesmann A."/>
            <person name="Helk B."/>
            <person name="Mott J.E."/>
            <person name="Puhler A."/>
            <person name="Borth N."/>
        </authorList>
    </citation>
    <scope>NUCLEOTIDE SEQUENCE [LARGE SCALE GENOMIC DNA]</scope>
    <source>
        <strain evidence="15">17A/GY</strain>
    </source>
</reference>
<dbReference type="GO" id="GO:0007218">
    <property type="term" value="P:neuropeptide signaling pathway"/>
    <property type="evidence" value="ECO:0007669"/>
    <property type="project" value="TreeGrafter"/>
</dbReference>
<feature type="disulfide bond" evidence="11">
    <location>
        <begin position="195"/>
        <end position="209"/>
    </location>
</feature>
<protein>
    <recommendedName>
        <fullName evidence="10">Agouti-related protein</fullName>
    </recommendedName>
</protein>
<dbReference type="InterPro" id="IPR027300">
    <property type="entry name" value="Agouti_dom"/>
</dbReference>
<keyword evidence="2" id="KW-0964">Secreted</keyword>
<evidence type="ECO:0000256" key="3">
    <source>
        <dbReference type="ARBA" id="ARBA00022729"/>
    </source>
</evidence>
<gene>
    <name evidence="14" type="ORF">H671_3g11271</name>
</gene>
<name>A0A061ICI4_CRIGR</name>
<dbReference type="InterPro" id="IPR007733">
    <property type="entry name" value="Agouti"/>
</dbReference>
<comment type="function">
    <text evidence="8">Plays a role in weight homeostasis. Involved in the control of feeding behavior through the central melanocortin system. Acts as alpha melanocyte-stimulating hormone antagonist by inhibiting cAMP production mediated by stimulation of melanocortin receptors within the hypothalamus and adrenal gland. Has very low activity with MC5R. Is an inverse agonist for MC3R and MC4R being able to suppress their constitutive activity. It promotes MC3R and MC4R endocytosis in an arrestin-dependent manner.</text>
</comment>
<comment type="caution">
    <text evidence="11">Lacks conserved residue(s) required for the propagation of feature annotation.</text>
</comment>
<comment type="subcellular location">
    <subcellularLocation>
        <location evidence="7">Golgi apparatus lumen</location>
    </subcellularLocation>
    <subcellularLocation>
        <location evidence="1">Secreted</location>
    </subcellularLocation>
</comment>
<evidence type="ECO:0000313" key="14">
    <source>
        <dbReference type="EMBL" id="ERE77164.1"/>
    </source>
</evidence>
<feature type="region of interest" description="Disordered" evidence="12">
    <location>
        <begin position="37"/>
        <end position="92"/>
    </location>
</feature>
<evidence type="ECO:0000256" key="12">
    <source>
        <dbReference type="SAM" id="MobiDB-lite"/>
    </source>
</evidence>
<dbReference type="PROSITE" id="PS60024">
    <property type="entry name" value="AGOUTI_1"/>
    <property type="match status" value="1"/>
</dbReference>
<keyword evidence="5" id="KW-0333">Golgi apparatus</keyword>
<dbReference type="PANTHER" id="PTHR16551">
    <property type="entry name" value="AGOUTI RELATED"/>
    <property type="match status" value="1"/>
</dbReference>
<dbReference type="Gene3D" id="4.10.760.10">
    <property type="entry name" value="Agouti domain"/>
    <property type="match status" value="1"/>
</dbReference>
<evidence type="ECO:0000256" key="8">
    <source>
        <dbReference type="ARBA" id="ARBA00056588"/>
    </source>
</evidence>
<evidence type="ECO:0000259" key="13">
    <source>
        <dbReference type="PROSITE" id="PS51150"/>
    </source>
</evidence>
<dbReference type="PANTHER" id="PTHR16551:SF4">
    <property type="entry name" value="AGOUTI-RELATED PROTEIN"/>
    <property type="match status" value="1"/>
</dbReference>
<dbReference type="SMART" id="SM00792">
    <property type="entry name" value="Agouti"/>
    <property type="match status" value="1"/>
</dbReference>
<comment type="subunit">
    <text evidence="9">Interacts with melanocortin receptors MC3R, MC4R and MC5R.</text>
</comment>
<keyword evidence="4" id="KW-0960">Knottin</keyword>
<dbReference type="GO" id="GO:0005184">
    <property type="term" value="F:neuropeptide hormone activity"/>
    <property type="evidence" value="ECO:0007669"/>
    <property type="project" value="TreeGrafter"/>
</dbReference>
<dbReference type="GO" id="GO:0008343">
    <property type="term" value="P:adult feeding behavior"/>
    <property type="evidence" value="ECO:0007669"/>
    <property type="project" value="TreeGrafter"/>
</dbReference>
<feature type="disulfide bond" evidence="11">
    <location>
        <begin position="188"/>
        <end position="203"/>
    </location>
</feature>
<dbReference type="GO" id="GO:2000253">
    <property type="term" value="P:positive regulation of feeding behavior"/>
    <property type="evidence" value="ECO:0007669"/>
    <property type="project" value="TreeGrafter"/>
</dbReference>
<dbReference type="Proteomes" id="UP000030759">
    <property type="component" value="Unassembled WGS sequence"/>
</dbReference>
<evidence type="ECO:0000256" key="10">
    <source>
        <dbReference type="ARBA" id="ARBA00068128"/>
    </source>
</evidence>
<sequence>MAFGNGADTHMAALGFKDLALSVLSALPGLLAPQLPLSPPPAPAPPSAPPPRPAGPTSCVPTGSRTPKGRPQLAPPSRVAGQSGYSKDERRLNGGVFSAEPGMLTVMLLSCALLLALPPTLGVQMRLAPLEGIRRPDQALFPEFPGLSLNGPKRTTADRTEEALLQKAEALAEVLDAQNRETRSPRRCVRLHESCLGQQVPCCDPCATCYCRFFNAFCYCRKLGTATNLCSRT</sequence>
<evidence type="ECO:0000256" key="4">
    <source>
        <dbReference type="ARBA" id="ARBA00022854"/>
    </source>
</evidence>
<dbReference type="GO" id="GO:0005615">
    <property type="term" value="C:extracellular space"/>
    <property type="evidence" value="ECO:0007669"/>
    <property type="project" value="TreeGrafter"/>
</dbReference>
<evidence type="ECO:0000256" key="9">
    <source>
        <dbReference type="ARBA" id="ARBA00065157"/>
    </source>
</evidence>
<keyword evidence="3" id="KW-0732">Signal</keyword>
<dbReference type="AlphaFoldDB" id="A0A061ICI4"/>
<dbReference type="GO" id="GO:0005796">
    <property type="term" value="C:Golgi lumen"/>
    <property type="evidence" value="ECO:0007669"/>
    <property type="project" value="UniProtKB-SubCell"/>
</dbReference>
<evidence type="ECO:0000256" key="11">
    <source>
        <dbReference type="PROSITE-ProRule" id="PRU00494"/>
    </source>
</evidence>
<dbReference type="InterPro" id="IPR036836">
    <property type="entry name" value="Agouti_dom_sf"/>
</dbReference>
<feature type="disulfide bond" evidence="11">
    <location>
        <begin position="202"/>
        <end position="220"/>
    </location>
</feature>
<accession>A0A061ICI4</accession>
<evidence type="ECO:0000256" key="2">
    <source>
        <dbReference type="ARBA" id="ARBA00022525"/>
    </source>
</evidence>
<dbReference type="GO" id="GO:0070996">
    <property type="term" value="F:type 1 melanocortin receptor binding"/>
    <property type="evidence" value="ECO:0007669"/>
    <property type="project" value="TreeGrafter"/>
</dbReference>
<dbReference type="GO" id="GO:0009755">
    <property type="term" value="P:hormone-mediated signaling pathway"/>
    <property type="evidence" value="ECO:0007669"/>
    <property type="project" value="InterPro"/>
</dbReference>
<organism evidence="14 15">
    <name type="scientific">Cricetulus griseus</name>
    <name type="common">Chinese hamster</name>
    <name type="synonym">Cricetulus barabensis griseus</name>
    <dbReference type="NCBI Taxonomy" id="10029"/>
    <lineage>
        <taxon>Eukaryota</taxon>
        <taxon>Metazoa</taxon>
        <taxon>Chordata</taxon>
        <taxon>Craniata</taxon>
        <taxon>Vertebrata</taxon>
        <taxon>Euteleostomi</taxon>
        <taxon>Mammalia</taxon>
        <taxon>Eutheria</taxon>
        <taxon>Euarchontoglires</taxon>
        <taxon>Glires</taxon>
        <taxon>Rodentia</taxon>
        <taxon>Myomorpha</taxon>
        <taxon>Muroidea</taxon>
        <taxon>Cricetidae</taxon>
        <taxon>Cricetinae</taxon>
        <taxon>Cricetulus</taxon>
    </lineage>
</organism>
<dbReference type="PROSITE" id="PS51150">
    <property type="entry name" value="AGOUTI_2"/>
    <property type="match status" value="1"/>
</dbReference>
<evidence type="ECO:0000256" key="6">
    <source>
        <dbReference type="ARBA" id="ARBA00023157"/>
    </source>
</evidence>
<proteinExistence type="predicted"/>
<dbReference type="EMBL" id="KE673570">
    <property type="protein sequence ID" value="ERE77164.1"/>
    <property type="molecule type" value="Genomic_DNA"/>
</dbReference>
<evidence type="ECO:0000256" key="7">
    <source>
        <dbReference type="ARBA" id="ARBA00023769"/>
    </source>
</evidence>
<dbReference type="SUPFAM" id="SSF57055">
    <property type="entry name" value="Agouti-related protein"/>
    <property type="match status" value="1"/>
</dbReference>
<feature type="domain" description="Agouti" evidence="13">
    <location>
        <begin position="188"/>
        <end position="230"/>
    </location>
</feature>